<feature type="region of interest" description="Disordered" evidence="1">
    <location>
        <begin position="1"/>
        <end position="113"/>
    </location>
</feature>
<proteinExistence type="predicted"/>
<dbReference type="AlphaFoldDB" id="A0A922NRU6"/>
<comment type="caution">
    <text evidence="2">The sequence shown here is derived from an EMBL/GenBank/DDBJ whole genome shotgun (WGS) entry which is preliminary data.</text>
</comment>
<feature type="compositionally biased region" description="Polar residues" evidence="1">
    <location>
        <begin position="1"/>
        <end position="39"/>
    </location>
</feature>
<name>A0A922NRU6_9PLEO</name>
<sequence length="404" mass="45443">MEGTPTQASDTNFPSASRTKSAGNIGSPISNLQHLSRTPTKQRKQAHLVAHLQAPELSPRKTIGKSATRNYKSSLTSFACPSPLRSVEHSPTKQMGSWLSKPLDPASSEAVEPNTSMWDADDEEFDRWPGPETLDRVGEDYTTRGRQMRGLRSTSNSTPAACDTNSTLQQLEDLRHELLDKRSGNPYGMDAHDTVMSRFFATDVPDLPASNPPRHMHIIAHDAYLDSADAIVRCAMPRLCDAVATVLYLTNPKCLIEFLDPNVEVFEWRRSGNRIMIRREGNQVIVGTYANFGTNYAWTYFVRSDISDKGLWTETYASVSVVVTPVSRHGVMFDQIESELSSLGIEPTDLKYALFMGRDLAYFLLSREPWRYHVFRKWIVEWEADGVVTEAVEYEREMLRQAGG</sequence>
<organism evidence="2 3">
    <name type="scientific">Pyrenophora tritici-repentis</name>
    <dbReference type="NCBI Taxonomy" id="45151"/>
    <lineage>
        <taxon>Eukaryota</taxon>
        <taxon>Fungi</taxon>
        <taxon>Dikarya</taxon>
        <taxon>Ascomycota</taxon>
        <taxon>Pezizomycotina</taxon>
        <taxon>Dothideomycetes</taxon>
        <taxon>Pleosporomycetidae</taxon>
        <taxon>Pleosporales</taxon>
        <taxon>Pleosporineae</taxon>
        <taxon>Pleosporaceae</taxon>
        <taxon>Pyrenophora</taxon>
    </lineage>
</organism>
<dbReference type="EMBL" id="NRDI02000002">
    <property type="protein sequence ID" value="KAI1519511.1"/>
    <property type="molecule type" value="Genomic_DNA"/>
</dbReference>
<feature type="compositionally biased region" description="Polar residues" evidence="1">
    <location>
        <begin position="65"/>
        <end position="79"/>
    </location>
</feature>
<evidence type="ECO:0000256" key="1">
    <source>
        <dbReference type="SAM" id="MobiDB-lite"/>
    </source>
</evidence>
<protein>
    <submittedName>
        <fullName evidence="2">Uncharacterized protein</fullName>
    </submittedName>
</protein>
<dbReference type="Proteomes" id="UP000249757">
    <property type="component" value="Unassembled WGS sequence"/>
</dbReference>
<evidence type="ECO:0000313" key="2">
    <source>
        <dbReference type="EMBL" id="KAI1519511.1"/>
    </source>
</evidence>
<accession>A0A922NRU6</accession>
<gene>
    <name evidence="2" type="ORF">Ptr86124_002639</name>
</gene>
<keyword evidence="3" id="KW-1185">Reference proteome</keyword>
<evidence type="ECO:0000313" key="3">
    <source>
        <dbReference type="Proteomes" id="UP000249757"/>
    </source>
</evidence>
<reference evidence="3" key="1">
    <citation type="journal article" date="2022" name="Microb. Genom.">
        <title>A global pangenome for the wheat fungal pathogen Pyrenophora tritici-repentis and prediction of effector protein structural homology.</title>
        <authorList>
            <person name="Moolhuijzen P.M."/>
            <person name="See P.T."/>
            <person name="Shi G."/>
            <person name="Powell H.R."/>
            <person name="Cockram J."/>
            <person name="Jorgensen L.N."/>
            <person name="Benslimane H."/>
            <person name="Strelkov S.E."/>
            <person name="Turner J."/>
            <person name="Liu Z."/>
            <person name="Moffat C.S."/>
        </authorList>
    </citation>
    <scope>NUCLEOTIDE SEQUENCE [LARGE SCALE GENOMIC DNA]</scope>
</reference>